<dbReference type="Proteomes" id="UP000249056">
    <property type="component" value="Unassembled WGS sequence"/>
</dbReference>
<dbReference type="Gene3D" id="2.40.50.140">
    <property type="entry name" value="Nucleic acid-binding proteins"/>
    <property type="match status" value="1"/>
</dbReference>
<evidence type="ECO:0008006" key="3">
    <source>
        <dbReference type="Google" id="ProtNLM"/>
    </source>
</evidence>
<dbReference type="OrthoDB" id="5275361at2759"/>
<gene>
    <name evidence="1" type="ORF">DID88_000849</name>
</gene>
<dbReference type="AlphaFoldDB" id="A0A395IYN9"/>
<reference evidence="1 2" key="1">
    <citation type="submission" date="2018-06" db="EMBL/GenBank/DDBJ databases">
        <title>Genome Sequence of the Brown Rot Fungal Pathogen Monilinia fructigena.</title>
        <authorList>
            <person name="Landi L."/>
            <person name="De Miccolis Angelini R.M."/>
            <person name="Pollastro S."/>
            <person name="Abate D."/>
            <person name="Faretra F."/>
            <person name="Romanazzi G."/>
        </authorList>
    </citation>
    <scope>NUCLEOTIDE SEQUENCE [LARGE SCALE GENOMIC DNA]</scope>
    <source>
        <strain evidence="1 2">Mfrg269</strain>
    </source>
</reference>
<sequence>MSKQYSGPVPSKLTLLADLQQFSPLDKVRFLGCVTGYDKKSAVLTLEHNFPVDNKIKAYVNVQLLLNVLKSHETRIGEWVNIVGYIVDEDGQQGTKNRVPMTEVSIQAVVLWSSGAIQLDAYERSLMTQS</sequence>
<accession>A0A395IYN9</accession>
<dbReference type="EMBL" id="QKRW01000010">
    <property type="protein sequence ID" value="RAL65281.1"/>
    <property type="molecule type" value="Genomic_DNA"/>
</dbReference>
<dbReference type="Pfam" id="PF12658">
    <property type="entry name" value="Ten1"/>
    <property type="match status" value="1"/>
</dbReference>
<evidence type="ECO:0000313" key="1">
    <source>
        <dbReference type="EMBL" id="RAL65281.1"/>
    </source>
</evidence>
<organism evidence="1 2">
    <name type="scientific">Monilinia fructigena</name>
    <dbReference type="NCBI Taxonomy" id="38457"/>
    <lineage>
        <taxon>Eukaryota</taxon>
        <taxon>Fungi</taxon>
        <taxon>Dikarya</taxon>
        <taxon>Ascomycota</taxon>
        <taxon>Pezizomycotina</taxon>
        <taxon>Leotiomycetes</taxon>
        <taxon>Helotiales</taxon>
        <taxon>Sclerotiniaceae</taxon>
        <taxon>Monilinia</taxon>
    </lineage>
</organism>
<dbReference type="InterPro" id="IPR012340">
    <property type="entry name" value="NA-bd_OB-fold"/>
</dbReference>
<dbReference type="GO" id="GO:0016233">
    <property type="term" value="P:telomere capping"/>
    <property type="evidence" value="ECO:0007669"/>
    <property type="project" value="InterPro"/>
</dbReference>
<evidence type="ECO:0000313" key="2">
    <source>
        <dbReference type="Proteomes" id="UP000249056"/>
    </source>
</evidence>
<proteinExistence type="predicted"/>
<comment type="caution">
    <text evidence="1">The sequence shown here is derived from an EMBL/GenBank/DDBJ whole genome shotgun (WGS) entry which is preliminary data.</text>
</comment>
<protein>
    <recommendedName>
        <fullName evidence="3">CST complex subunit Ten1</fullName>
    </recommendedName>
</protein>
<dbReference type="GO" id="GO:1990879">
    <property type="term" value="C:CST complex"/>
    <property type="evidence" value="ECO:0007669"/>
    <property type="project" value="InterPro"/>
</dbReference>
<keyword evidence="2" id="KW-1185">Reference proteome</keyword>
<name>A0A395IYN9_9HELO</name>
<dbReference type="GO" id="GO:0043047">
    <property type="term" value="F:single-stranded telomeric DNA binding"/>
    <property type="evidence" value="ECO:0007669"/>
    <property type="project" value="InterPro"/>
</dbReference>
<dbReference type="InterPro" id="IPR024222">
    <property type="entry name" value="Ten1_fungal"/>
</dbReference>